<reference evidence="2" key="1">
    <citation type="submission" date="2023-05" db="EMBL/GenBank/DDBJ databases">
        <authorList>
            <person name="Stuckert A."/>
        </authorList>
    </citation>
    <scope>NUCLEOTIDE SEQUENCE</scope>
</reference>
<proteinExistence type="predicted"/>
<keyword evidence="3" id="KW-1185">Reference proteome</keyword>
<keyword evidence="1" id="KW-0732">Signal</keyword>
<accession>A0ABN9H0F2</accession>
<protein>
    <submittedName>
        <fullName evidence="2">Uncharacterized protein</fullName>
    </submittedName>
</protein>
<comment type="caution">
    <text evidence="2">The sequence shown here is derived from an EMBL/GenBank/DDBJ whole genome shotgun (WGS) entry which is preliminary data.</text>
</comment>
<evidence type="ECO:0000256" key="1">
    <source>
        <dbReference type="SAM" id="SignalP"/>
    </source>
</evidence>
<feature type="chain" id="PRO_5045745658" evidence="1">
    <location>
        <begin position="24"/>
        <end position="50"/>
    </location>
</feature>
<feature type="signal peptide" evidence="1">
    <location>
        <begin position="1"/>
        <end position="23"/>
    </location>
</feature>
<evidence type="ECO:0000313" key="2">
    <source>
        <dbReference type="EMBL" id="CAI9614874.1"/>
    </source>
</evidence>
<dbReference type="Proteomes" id="UP001162483">
    <property type="component" value="Unassembled WGS sequence"/>
</dbReference>
<sequence length="50" mass="5653">MWSDSRVNCVLFYFGLCVSVLHCKHTALHGCAMLGNHREPPSNYRPGPSY</sequence>
<dbReference type="EMBL" id="CATNWA010019766">
    <property type="protein sequence ID" value="CAI9614874.1"/>
    <property type="molecule type" value="Genomic_DNA"/>
</dbReference>
<gene>
    <name evidence="2" type="ORF">SPARVUS_LOCUS15153548</name>
</gene>
<name>A0ABN9H0F2_9NEOB</name>
<evidence type="ECO:0000313" key="3">
    <source>
        <dbReference type="Proteomes" id="UP001162483"/>
    </source>
</evidence>
<organism evidence="2 3">
    <name type="scientific">Staurois parvus</name>
    <dbReference type="NCBI Taxonomy" id="386267"/>
    <lineage>
        <taxon>Eukaryota</taxon>
        <taxon>Metazoa</taxon>
        <taxon>Chordata</taxon>
        <taxon>Craniata</taxon>
        <taxon>Vertebrata</taxon>
        <taxon>Euteleostomi</taxon>
        <taxon>Amphibia</taxon>
        <taxon>Batrachia</taxon>
        <taxon>Anura</taxon>
        <taxon>Neobatrachia</taxon>
        <taxon>Ranoidea</taxon>
        <taxon>Ranidae</taxon>
        <taxon>Staurois</taxon>
    </lineage>
</organism>